<feature type="domain" description="WRC" evidence="12">
    <location>
        <begin position="8"/>
        <end position="54"/>
    </location>
</feature>
<dbReference type="PROSITE" id="PS50089">
    <property type="entry name" value="ZF_RING_2"/>
    <property type="match status" value="1"/>
</dbReference>
<reference evidence="13 14" key="1">
    <citation type="submission" date="2024-11" db="EMBL/GenBank/DDBJ databases">
        <title>A near-complete genome assembly of Cinchona calisaya.</title>
        <authorList>
            <person name="Lian D.C."/>
            <person name="Zhao X.W."/>
            <person name="Wei L."/>
        </authorList>
    </citation>
    <scope>NUCLEOTIDE SEQUENCE [LARGE SCALE GENOMIC DNA]</scope>
    <source>
        <tissue evidence="13">Nenye</tissue>
    </source>
</reference>
<dbReference type="SUPFAM" id="SSF51197">
    <property type="entry name" value="Clavaminate synthase-like"/>
    <property type="match status" value="1"/>
</dbReference>
<evidence type="ECO:0000256" key="3">
    <source>
        <dbReference type="ARBA" id="ARBA00022723"/>
    </source>
</evidence>
<comment type="similarity">
    <text evidence="2">Belongs to the JARID1 histone demethylase family.</text>
</comment>
<dbReference type="GO" id="GO:0008270">
    <property type="term" value="F:zinc ion binding"/>
    <property type="evidence" value="ECO:0007669"/>
    <property type="project" value="UniProtKB-KW"/>
</dbReference>
<evidence type="ECO:0000256" key="6">
    <source>
        <dbReference type="ARBA" id="ARBA00023242"/>
    </source>
</evidence>
<evidence type="ECO:0000259" key="11">
    <source>
        <dbReference type="PROSITE" id="PS51184"/>
    </source>
</evidence>
<dbReference type="Pfam" id="PF10497">
    <property type="entry name" value="zf-4CXXC_R1"/>
    <property type="match status" value="1"/>
</dbReference>
<dbReference type="InterPro" id="IPR001841">
    <property type="entry name" value="Znf_RING"/>
</dbReference>
<dbReference type="Gene3D" id="2.60.120.650">
    <property type="entry name" value="Cupin"/>
    <property type="match status" value="2"/>
</dbReference>
<dbReference type="InterPro" id="IPR014977">
    <property type="entry name" value="WRC_dom"/>
</dbReference>
<comment type="caution">
    <text evidence="8">Lacks conserved residue(s) required for the propagation of feature annotation.</text>
</comment>
<comment type="subcellular location">
    <subcellularLocation>
        <location evidence="1">Nucleus</location>
    </subcellularLocation>
</comment>
<dbReference type="EMBL" id="JBJUIK010000007">
    <property type="protein sequence ID" value="KAL3522153.1"/>
    <property type="molecule type" value="Genomic_DNA"/>
</dbReference>
<name>A0ABD2ZX44_9GENT</name>
<evidence type="ECO:0000256" key="2">
    <source>
        <dbReference type="ARBA" id="ARBA00006801"/>
    </source>
</evidence>
<feature type="domain" description="RING-type" evidence="10">
    <location>
        <begin position="213"/>
        <end position="259"/>
    </location>
</feature>
<dbReference type="PANTHER" id="PTHR12549">
    <property type="entry name" value="JMJC DOMAIN-CONTAINING HISTONE DEMETHYLATION PROTEIN"/>
    <property type="match status" value="1"/>
</dbReference>
<protein>
    <recommendedName>
        <fullName evidence="15">Lysine-specific demethylase JMJ25</fullName>
    </recommendedName>
</protein>
<dbReference type="Pfam" id="PF08879">
    <property type="entry name" value="WRC"/>
    <property type="match status" value="1"/>
</dbReference>
<evidence type="ECO:0000313" key="13">
    <source>
        <dbReference type="EMBL" id="KAL3522153.1"/>
    </source>
</evidence>
<dbReference type="PROSITE" id="PS51184">
    <property type="entry name" value="JMJC"/>
    <property type="match status" value="1"/>
</dbReference>
<keyword evidence="6" id="KW-0539">Nucleus</keyword>
<gene>
    <name evidence="13" type="ORF">ACH5RR_014987</name>
</gene>
<evidence type="ECO:0000259" key="10">
    <source>
        <dbReference type="PROSITE" id="PS50089"/>
    </source>
</evidence>
<dbReference type="InterPro" id="IPR018866">
    <property type="entry name" value="Znf-4CXXC_R1"/>
</dbReference>
<dbReference type="SMART" id="SM00558">
    <property type="entry name" value="JmjC"/>
    <property type="match status" value="1"/>
</dbReference>
<comment type="caution">
    <text evidence="13">The sequence shown here is derived from an EMBL/GenBank/DDBJ whole genome shotgun (WGS) entry which is preliminary data.</text>
</comment>
<dbReference type="Pfam" id="PF02373">
    <property type="entry name" value="JmjC"/>
    <property type="match status" value="1"/>
</dbReference>
<feature type="region of interest" description="Disordered" evidence="9">
    <location>
        <begin position="724"/>
        <end position="764"/>
    </location>
</feature>
<evidence type="ECO:0000256" key="7">
    <source>
        <dbReference type="PROSITE-ProRule" id="PRU00175"/>
    </source>
</evidence>
<evidence type="ECO:0000256" key="1">
    <source>
        <dbReference type="ARBA" id="ARBA00004123"/>
    </source>
</evidence>
<evidence type="ECO:0000256" key="5">
    <source>
        <dbReference type="ARBA" id="ARBA00023163"/>
    </source>
</evidence>
<dbReference type="InterPro" id="IPR003347">
    <property type="entry name" value="JmjC_dom"/>
</dbReference>
<dbReference type="Proteomes" id="UP001630127">
    <property type="component" value="Unassembled WGS sequence"/>
</dbReference>
<evidence type="ECO:0008006" key="15">
    <source>
        <dbReference type="Google" id="ProtNLM"/>
    </source>
</evidence>
<organism evidence="13 14">
    <name type="scientific">Cinchona calisaya</name>
    <dbReference type="NCBI Taxonomy" id="153742"/>
    <lineage>
        <taxon>Eukaryota</taxon>
        <taxon>Viridiplantae</taxon>
        <taxon>Streptophyta</taxon>
        <taxon>Embryophyta</taxon>
        <taxon>Tracheophyta</taxon>
        <taxon>Spermatophyta</taxon>
        <taxon>Magnoliopsida</taxon>
        <taxon>eudicotyledons</taxon>
        <taxon>Gunneridae</taxon>
        <taxon>Pentapetalae</taxon>
        <taxon>asterids</taxon>
        <taxon>lamiids</taxon>
        <taxon>Gentianales</taxon>
        <taxon>Rubiaceae</taxon>
        <taxon>Cinchonoideae</taxon>
        <taxon>Cinchoneae</taxon>
        <taxon>Cinchona</taxon>
    </lineage>
</organism>
<keyword evidence="7" id="KW-0862">Zinc</keyword>
<feature type="domain" description="JmjC" evidence="11">
    <location>
        <begin position="768"/>
        <end position="977"/>
    </location>
</feature>
<keyword evidence="5" id="KW-0804">Transcription</keyword>
<proteinExistence type="inferred from homology"/>
<feature type="compositionally biased region" description="Polar residues" evidence="9">
    <location>
        <begin position="734"/>
        <end position="745"/>
    </location>
</feature>
<dbReference type="AlphaFoldDB" id="A0ABD2ZX44"/>
<keyword evidence="4" id="KW-0805">Transcription regulation</keyword>
<evidence type="ECO:0000259" key="12">
    <source>
        <dbReference type="PROSITE" id="PS51667"/>
    </source>
</evidence>
<evidence type="ECO:0000313" key="14">
    <source>
        <dbReference type="Proteomes" id="UP001630127"/>
    </source>
</evidence>
<keyword evidence="7" id="KW-0863">Zinc-finger</keyword>
<keyword evidence="14" id="KW-1185">Reference proteome</keyword>
<dbReference type="PANTHER" id="PTHR12549:SF42">
    <property type="entry name" value="LYSINE-SPECIFIC DEMETHYLASE JMJ28"/>
    <property type="match status" value="1"/>
</dbReference>
<keyword evidence="3" id="KW-0479">Metal-binding</keyword>
<accession>A0ABD2ZX44</accession>
<dbReference type="PROSITE" id="PS51667">
    <property type="entry name" value="WRC"/>
    <property type="match status" value="1"/>
</dbReference>
<dbReference type="GO" id="GO:0005634">
    <property type="term" value="C:nucleus"/>
    <property type="evidence" value="ECO:0007669"/>
    <property type="project" value="UniProtKB-SubCell"/>
</dbReference>
<sequence>MVKKEEIPPDEFRCRRTDGRQWRCTRRVVDGKKLCHIHYLQGRRRQLKQKVPESLKLERKSKKIKKKDGERIRVPSKMAAAKKRQKRCVSEVLDEALRRMKLKRGDLHLELIREFLKRQVEKKKERKENEEESELNGETELTRVLPYGVMAISCKNGDNNACGDEGVDVKIGVNLGFGLNSWRSFRSKNIEPLPISTMQVVRSADYLRKMKKCHWCRRNNIGCNLIKCLKCRNHFFCGDCIKERCFEKKEIKVACPVCRGTCSCRICRKHQSKEINNKEFYRDKRKNDKMQLLHYLISMLFPLLKQINQDQGMELEMEAMITGEVPSKVQIQQSELGYKKLHCCNNCKTSILDYHRSCANCSYNLCLSCCWEFCRGKGCNEKESCLSTDHVLWKINKINTSSSGPCKMPILSPSSLQSLEASSDGSVFCPPADFGGCGERNLDLRSIFPLSWMKELEAGAEGLLQSYEFPETSDVCSCESLCEGTDNKVGENQLQNLAKRAESNDNFLYCPTLNDLNKEKLQHFQQHWAKGHPVIVRNVIRATSILNWDPVVMFCTYLEKTSSKSQNKNEAVKEATCLDWCEVETSAKQIFMGSMGEGVHVNVRHQTLKIKAWLSSHLFREQFPSHYAEILHALPLQEYVNPISGLLNLAVKLPQETPKPEIGPCIHISCGASEEFVQADFLTKLCCDSNDVVNILACATDVPITSEQLKKIKMLMKKYKDRDRLQSIKKNKNQDNVQSGSNSNEVKGKSSLHGEESEESGLQDTIRERLSLPDGIAKVPFYSGNSIKGQISCSKNGNSIKGQISCSENGTMSLDSENESEYDSEASMLCSGNIQGSEDSDDECFFKDMESTSSSCENEANSCGAQWDIFRREDVPKLLEYLRRHSDEFSSAYCYTKHVVHPILDQNFFLDPYHKMRLKEEFDVQPWTFEQHPGEAIMIPAGCPYQIRKLKSCVNIVIDFISPENTTECIRLADEIRLLPKRHKAREKVLEVRKMTAYGISAAIEEIQKLICTATTGKLF</sequence>
<evidence type="ECO:0000256" key="4">
    <source>
        <dbReference type="ARBA" id="ARBA00023015"/>
    </source>
</evidence>
<feature type="compositionally biased region" description="Basic and acidic residues" evidence="9">
    <location>
        <begin position="746"/>
        <end position="755"/>
    </location>
</feature>
<dbReference type="InterPro" id="IPR045109">
    <property type="entry name" value="LSDs-like"/>
</dbReference>
<evidence type="ECO:0000256" key="8">
    <source>
        <dbReference type="PROSITE-ProRule" id="PRU01002"/>
    </source>
</evidence>
<evidence type="ECO:0000256" key="9">
    <source>
        <dbReference type="SAM" id="MobiDB-lite"/>
    </source>
</evidence>